<accession>A0AA39JQG6</accession>
<evidence type="ECO:0000256" key="1">
    <source>
        <dbReference type="SAM" id="SignalP"/>
    </source>
</evidence>
<proteinExistence type="predicted"/>
<comment type="caution">
    <text evidence="2">The sequence shown here is derived from an EMBL/GenBank/DDBJ whole genome shotgun (WGS) entry which is preliminary data.</text>
</comment>
<reference evidence="2" key="1">
    <citation type="submission" date="2023-06" db="EMBL/GenBank/DDBJ databases">
        <authorList>
            <consortium name="Lawrence Berkeley National Laboratory"/>
            <person name="Ahrendt S."/>
            <person name="Sahu N."/>
            <person name="Indic B."/>
            <person name="Wong-Bajracharya J."/>
            <person name="Merenyi Z."/>
            <person name="Ke H.-M."/>
            <person name="Monk M."/>
            <person name="Kocsube S."/>
            <person name="Drula E."/>
            <person name="Lipzen A."/>
            <person name="Balint B."/>
            <person name="Henrissat B."/>
            <person name="Andreopoulos B."/>
            <person name="Martin F.M."/>
            <person name="Harder C.B."/>
            <person name="Rigling D."/>
            <person name="Ford K.L."/>
            <person name="Foster G.D."/>
            <person name="Pangilinan J."/>
            <person name="Papanicolaou A."/>
            <person name="Barry K."/>
            <person name="LaButti K."/>
            <person name="Viragh M."/>
            <person name="Koriabine M."/>
            <person name="Yan M."/>
            <person name="Riley R."/>
            <person name="Champramary S."/>
            <person name="Plett K.L."/>
            <person name="Tsai I.J."/>
            <person name="Slot J."/>
            <person name="Sipos G."/>
            <person name="Plett J."/>
            <person name="Nagy L.G."/>
            <person name="Grigoriev I.V."/>
        </authorList>
    </citation>
    <scope>NUCLEOTIDE SEQUENCE</scope>
    <source>
        <strain evidence="2">CCBAS 213</strain>
    </source>
</reference>
<dbReference type="GeneID" id="85361684"/>
<gene>
    <name evidence="2" type="ORF">EV420DRAFT_1648336</name>
</gene>
<sequence length="138" mass="16518">MQQHFTLVPFLLVHLILAVFQYDDSPIQYALLILRELISWTLPSAVIDILDREVEGAHGDLIEAGRLGRDISRALWDRFYRLEDSFHALHEETRLSSRYPWTDAWAMVRGKSMAIYRSLWEVRDFRRQVVTYNRRHRF</sequence>
<feature type="signal peptide" evidence="1">
    <location>
        <begin position="1"/>
        <end position="18"/>
    </location>
</feature>
<feature type="chain" id="PRO_5041361714" evidence="1">
    <location>
        <begin position="19"/>
        <end position="138"/>
    </location>
</feature>
<dbReference type="AlphaFoldDB" id="A0AA39JQG6"/>
<dbReference type="EMBL" id="JAUEPS010000049">
    <property type="protein sequence ID" value="KAK0445614.1"/>
    <property type="molecule type" value="Genomic_DNA"/>
</dbReference>
<keyword evidence="3" id="KW-1185">Reference proteome</keyword>
<dbReference type="RefSeq" id="XP_060325518.1">
    <property type="nucleotide sequence ID" value="XM_060478136.1"/>
</dbReference>
<keyword evidence="1" id="KW-0732">Signal</keyword>
<protein>
    <submittedName>
        <fullName evidence="2">Uncharacterized protein</fullName>
    </submittedName>
</protein>
<name>A0AA39JQG6_ARMTA</name>
<evidence type="ECO:0000313" key="3">
    <source>
        <dbReference type="Proteomes" id="UP001175211"/>
    </source>
</evidence>
<dbReference type="Proteomes" id="UP001175211">
    <property type="component" value="Unassembled WGS sequence"/>
</dbReference>
<organism evidence="2 3">
    <name type="scientific">Armillaria tabescens</name>
    <name type="common">Ringless honey mushroom</name>
    <name type="synonym">Agaricus tabescens</name>
    <dbReference type="NCBI Taxonomy" id="1929756"/>
    <lineage>
        <taxon>Eukaryota</taxon>
        <taxon>Fungi</taxon>
        <taxon>Dikarya</taxon>
        <taxon>Basidiomycota</taxon>
        <taxon>Agaricomycotina</taxon>
        <taxon>Agaricomycetes</taxon>
        <taxon>Agaricomycetidae</taxon>
        <taxon>Agaricales</taxon>
        <taxon>Marasmiineae</taxon>
        <taxon>Physalacriaceae</taxon>
        <taxon>Desarmillaria</taxon>
    </lineage>
</organism>
<evidence type="ECO:0000313" key="2">
    <source>
        <dbReference type="EMBL" id="KAK0445614.1"/>
    </source>
</evidence>